<comment type="subcellular location">
    <subcellularLocation>
        <location evidence="1">Secreted</location>
    </subcellularLocation>
</comment>
<keyword evidence="2" id="KW-0964">Secreted</keyword>
<dbReference type="Pfam" id="PF00089">
    <property type="entry name" value="Trypsin"/>
    <property type="match status" value="1"/>
</dbReference>
<keyword evidence="8" id="KW-1015">Disulfide bond</keyword>
<dbReference type="SMART" id="SM00020">
    <property type="entry name" value="Tryp_SPc"/>
    <property type="match status" value="1"/>
</dbReference>
<evidence type="ECO:0000313" key="13">
    <source>
        <dbReference type="EMBL" id="CAG7837792.1"/>
    </source>
</evidence>
<protein>
    <recommendedName>
        <fullName evidence="12">Peptidase S1 domain-containing protein</fullName>
    </recommendedName>
</protein>
<keyword evidence="6 10" id="KW-0720">Serine protease</keyword>
<keyword evidence="7" id="KW-0865">Zymogen</keyword>
<dbReference type="CDD" id="cd00190">
    <property type="entry name" value="Tryp_SPc"/>
    <property type="match status" value="1"/>
</dbReference>
<dbReference type="PROSITE" id="PS00134">
    <property type="entry name" value="TRYPSIN_HIS"/>
    <property type="match status" value="1"/>
</dbReference>
<evidence type="ECO:0000256" key="5">
    <source>
        <dbReference type="ARBA" id="ARBA00022801"/>
    </source>
</evidence>
<evidence type="ECO:0000256" key="4">
    <source>
        <dbReference type="ARBA" id="ARBA00022729"/>
    </source>
</evidence>
<feature type="chain" id="PRO_5035179594" description="Peptidase S1 domain-containing protein" evidence="11">
    <location>
        <begin position="29"/>
        <end position="343"/>
    </location>
</feature>
<keyword evidence="3 10" id="KW-0645">Protease</keyword>
<evidence type="ECO:0000256" key="7">
    <source>
        <dbReference type="ARBA" id="ARBA00023145"/>
    </source>
</evidence>
<organism evidence="13 14">
    <name type="scientific">Allacma fusca</name>
    <dbReference type="NCBI Taxonomy" id="39272"/>
    <lineage>
        <taxon>Eukaryota</taxon>
        <taxon>Metazoa</taxon>
        <taxon>Ecdysozoa</taxon>
        <taxon>Arthropoda</taxon>
        <taxon>Hexapoda</taxon>
        <taxon>Collembola</taxon>
        <taxon>Symphypleona</taxon>
        <taxon>Sminthuridae</taxon>
        <taxon>Allacma</taxon>
    </lineage>
</organism>
<dbReference type="PROSITE" id="PS00135">
    <property type="entry name" value="TRYPSIN_SER"/>
    <property type="match status" value="1"/>
</dbReference>
<dbReference type="OrthoDB" id="6339452at2759"/>
<evidence type="ECO:0000256" key="10">
    <source>
        <dbReference type="RuleBase" id="RU363034"/>
    </source>
</evidence>
<feature type="domain" description="Peptidase S1" evidence="12">
    <location>
        <begin position="91"/>
        <end position="339"/>
    </location>
</feature>
<feature type="signal peptide" evidence="11">
    <location>
        <begin position="1"/>
        <end position="28"/>
    </location>
</feature>
<evidence type="ECO:0000259" key="12">
    <source>
        <dbReference type="PROSITE" id="PS50240"/>
    </source>
</evidence>
<dbReference type="FunFam" id="2.40.10.10:FF:000146">
    <property type="entry name" value="Serine protease 53"/>
    <property type="match status" value="1"/>
</dbReference>
<dbReference type="AlphaFoldDB" id="A0A8J2Q279"/>
<evidence type="ECO:0000256" key="3">
    <source>
        <dbReference type="ARBA" id="ARBA00022670"/>
    </source>
</evidence>
<keyword evidence="5 10" id="KW-0378">Hydrolase</keyword>
<evidence type="ECO:0000256" key="11">
    <source>
        <dbReference type="SAM" id="SignalP"/>
    </source>
</evidence>
<comment type="similarity">
    <text evidence="9">Belongs to the peptidase S1 family. CLIP subfamily.</text>
</comment>
<dbReference type="GO" id="GO:0004252">
    <property type="term" value="F:serine-type endopeptidase activity"/>
    <property type="evidence" value="ECO:0007669"/>
    <property type="project" value="InterPro"/>
</dbReference>
<dbReference type="GO" id="GO:0006508">
    <property type="term" value="P:proteolysis"/>
    <property type="evidence" value="ECO:0007669"/>
    <property type="project" value="UniProtKB-KW"/>
</dbReference>
<name>A0A8J2Q279_9HEXA</name>
<reference evidence="13" key="1">
    <citation type="submission" date="2021-06" db="EMBL/GenBank/DDBJ databases">
        <authorList>
            <person name="Hodson N. C."/>
            <person name="Mongue J. A."/>
            <person name="Jaron S. K."/>
        </authorList>
    </citation>
    <scope>NUCLEOTIDE SEQUENCE</scope>
</reference>
<dbReference type="PROSITE" id="PS50240">
    <property type="entry name" value="TRYPSIN_DOM"/>
    <property type="match status" value="1"/>
</dbReference>
<accession>A0A8J2Q279</accession>
<dbReference type="Proteomes" id="UP000708208">
    <property type="component" value="Unassembled WGS sequence"/>
</dbReference>
<evidence type="ECO:0000256" key="2">
    <source>
        <dbReference type="ARBA" id="ARBA00022525"/>
    </source>
</evidence>
<dbReference type="GO" id="GO:0005576">
    <property type="term" value="C:extracellular region"/>
    <property type="evidence" value="ECO:0007669"/>
    <property type="project" value="UniProtKB-SubCell"/>
</dbReference>
<keyword evidence="4 11" id="KW-0732">Signal</keyword>
<dbReference type="InterPro" id="IPR033116">
    <property type="entry name" value="TRYPSIN_SER"/>
</dbReference>
<comment type="caution">
    <text evidence="13">The sequence shown here is derived from an EMBL/GenBank/DDBJ whole genome shotgun (WGS) entry which is preliminary data.</text>
</comment>
<proteinExistence type="inferred from homology"/>
<evidence type="ECO:0000256" key="9">
    <source>
        <dbReference type="ARBA" id="ARBA00024195"/>
    </source>
</evidence>
<keyword evidence="14" id="KW-1185">Reference proteome</keyword>
<evidence type="ECO:0000256" key="1">
    <source>
        <dbReference type="ARBA" id="ARBA00004613"/>
    </source>
</evidence>
<dbReference type="PANTHER" id="PTHR24256">
    <property type="entry name" value="TRYPTASE-RELATED"/>
    <property type="match status" value="1"/>
</dbReference>
<evidence type="ECO:0000256" key="8">
    <source>
        <dbReference type="ARBA" id="ARBA00023157"/>
    </source>
</evidence>
<dbReference type="InterPro" id="IPR018114">
    <property type="entry name" value="TRYPSIN_HIS"/>
</dbReference>
<dbReference type="InterPro" id="IPR051487">
    <property type="entry name" value="Ser/Thr_Proteases_Immune/Dev"/>
</dbReference>
<dbReference type="InterPro" id="IPR001254">
    <property type="entry name" value="Trypsin_dom"/>
</dbReference>
<evidence type="ECO:0000313" key="14">
    <source>
        <dbReference type="Proteomes" id="UP000708208"/>
    </source>
</evidence>
<dbReference type="EMBL" id="CAJVCH010571540">
    <property type="protein sequence ID" value="CAG7837792.1"/>
    <property type="molecule type" value="Genomic_DNA"/>
</dbReference>
<evidence type="ECO:0000256" key="6">
    <source>
        <dbReference type="ARBA" id="ARBA00022825"/>
    </source>
</evidence>
<sequence>MTIFGYLATVNFLIYSILVLSAIPSGNSATVGSKCSLSAGRIAGVCTNVKNCGYAISNYIAGISPTLCSPIKDGIAIEDTHKCGIAPTAYITSGRNAKPDEFPYMAALGYGELKEKSWKCGGTIISDEFVLTAAHCVNTTFGKPRRVIVGSLYLQDPRSTRRKTLVAVKETIIYPTYQRPLRYNDIALLRLAKKLPLSKTILPACLPQPHIRPDNVKMGRITGWGFVKAIANQNSNILQAATIARFNQSACNEVFLKKPDRNYGYPKGIIRSQFCAGDQVMDTCNGDSGGPFVIKHGNNDCQNFVVGITSFGPVFCGYGEPGVYTNVQSYIDWIESIVWPEGN</sequence>
<gene>
    <name evidence="13" type="ORF">AFUS01_LOCUS46849</name>
</gene>